<keyword evidence="5" id="KW-1185">Reference proteome</keyword>
<dbReference type="InterPro" id="IPR045913">
    <property type="entry name" value="TBC20/Gyp8-like"/>
</dbReference>
<keyword evidence="1" id="KW-0343">GTPase activation</keyword>
<dbReference type="Pfam" id="PF00566">
    <property type="entry name" value="RabGAP-TBC"/>
    <property type="match status" value="1"/>
</dbReference>
<name>A0A1Z5K818_FISSO</name>
<dbReference type="SMART" id="SM00164">
    <property type="entry name" value="TBC"/>
    <property type="match status" value="1"/>
</dbReference>
<reference evidence="4 5" key="1">
    <citation type="journal article" date="2015" name="Plant Cell">
        <title>Oil accumulation by the oleaginous diatom Fistulifera solaris as revealed by the genome and transcriptome.</title>
        <authorList>
            <person name="Tanaka T."/>
            <person name="Maeda Y."/>
            <person name="Veluchamy A."/>
            <person name="Tanaka M."/>
            <person name="Abida H."/>
            <person name="Marechal E."/>
            <person name="Bowler C."/>
            <person name="Muto M."/>
            <person name="Sunaga Y."/>
            <person name="Tanaka M."/>
            <person name="Yoshino T."/>
            <person name="Taniguchi T."/>
            <person name="Fukuda Y."/>
            <person name="Nemoto M."/>
            <person name="Matsumoto M."/>
            <person name="Wong P.S."/>
            <person name="Aburatani S."/>
            <person name="Fujibuchi W."/>
        </authorList>
    </citation>
    <scope>NUCLEOTIDE SEQUENCE [LARGE SCALE GENOMIC DNA]</scope>
    <source>
        <strain evidence="4 5">JPCC DA0580</strain>
    </source>
</reference>
<dbReference type="InterPro" id="IPR000195">
    <property type="entry name" value="Rab-GAP-TBC_dom"/>
</dbReference>
<feature type="region of interest" description="Disordered" evidence="2">
    <location>
        <begin position="516"/>
        <end position="542"/>
    </location>
</feature>
<dbReference type="InParanoid" id="A0A1Z5K818"/>
<dbReference type="SUPFAM" id="SSF47923">
    <property type="entry name" value="Ypt/Rab-GAP domain of gyp1p"/>
    <property type="match status" value="2"/>
</dbReference>
<evidence type="ECO:0000259" key="3">
    <source>
        <dbReference type="PROSITE" id="PS50086"/>
    </source>
</evidence>
<proteinExistence type="predicted"/>
<dbReference type="PANTHER" id="PTHR20913">
    <property type="entry name" value="TBC1 DOMAIN FAMILY MEMBER 20/GTPASE"/>
    <property type="match status" value="1"/>
</dbReference>
<feature type="region of interest" description="Disordered" evidence="2">
    <location>
        <begin position="66"/>
        <end position="114"/>
    </location>
</feature>
<comment type="caution">
    <text evidence="4">The sequence shown here is derived from an EMBL/GenBank/DDBJ whole genome shotgun (WGS) entry which is preliminary data.</text>
</comment>
<evidence type="ECO:0000256" key="1">
    <source>
        <dbReference type="ARBA" id="ARBA00022468"/>
    </source>
</evidence>
<feature type="compositionally biased region" description="Basic and acidic residues" evidence="2">
    <location>
        <begin position="525"/>
        <end position="542"/>
    </location>
</feature>
<dbReference type="Gene3D" id="1.10.472.80">
    <property type="entry name" value="Ypt/Rab-GAP domain of gyp1p, domain 3"/>
    <property type="match status" value="1"/>
</dbReference>
<evidence type="ECO:0000313" key="5">
    <source>
        <dbReference type="Proteomes" id="UP000198406"/>
    </source>
</evidence>
<feature type="compositionally biased region" description="Basic and acidic residues" evidence="2">
    <location>
        <begin position="66"/>
        <end position="76"/>
    </location>
</feature>
<dbReference type="InterPro" id="IPR035969">
    <property type="entry name" value="Rab-GAP_TBC_sf"/>
</dbReference>
<feature type="domain" description="Rab-GAP TBC" evidence="3">
    <location>
        <begin position="41"/>
        <end position="323"/>
    </location>
</feature>
<protein>
    <recommendedName>
        <fullName evidence="3">Rab-GAP TBC domain-containing protein</fullName>
    </recommendedName>
</protein>
<dbReference type="Gene3D" id="1.10.8.1310">
    <property type="match status" value="2"/>
</dbReference>
<dbReference type="GO" id="GO:0005789">
    <property type="term" value="C:endoplasmic reticulum membrane"/>
    <property type="evidence" value="ECO:0007669"/>
    <property type="project" value="TreeGrafter"/>
</dbReference>
<evidence type="ECO:0000256" key="2">
    <source>
        <dbReference type="SAM" id="MobiDB-lite"/>
    </source>
</evidence>
<accession>A0A1Z5K818</accession>
<sequence>MKYKGPEIFQSKAETILQLLTSEPHVDLWKLRELALSDGGLVNDEIRCLAWPKLVGLHDRLFSSAKEEDDKRDHKTAFVANASPRASTKGSSFNSINNNNNSPSSTSDDHSQASTLSTRDRIIAVCDDFEQIERDVARCTWHLLNGNQRQVAMQMEHKRHNSKLRRLIQRKQRRLANLINLTLQRSYPLIQPKLKYYQGYHDVACVLLATLGGYTPAAGTCSAKSVEQMAATMGLDLPASVLLQLTQSHLADFCQASFASLQTALQMTVFPLLWALDPLLHDHLQQASLEPFFLLSWVLTWFSHEIRDTELVKRLFDAFLVGHALLPLYTAVAMMLHPHNRAEVLACECDFSLLHQTLQALPRNSSMVGWKYRPGDGYVSDHEEEESDDDDDDDIIALENQLLHSDDLAFLKKRDQQQSRETPEAMSMESSLLGSSLVGAPKVPFQELLDHALLLMQRIPPGQLVPLATQYYGAAQVEQYLAAAERIQLLEPTPVEWAVLPTTPADWVLQQRACEGSNTRRGRKKEQQLRKKLSEAGDSVVEDHGPESIRQYLKQNTHTRPVIALGYGRPKKPRFTKKQQKQLVAVAAAVAVAVVAIVWGRGETTRVVVPHDETIIRSRDNSFPRPQSQDVRNDAWNWDDLPEMTDVTSDTLTSEAPVDIVVAVEENDKEQVDNVHRASSVPFLPKVGQAAQLFQAQMGHQLDTIRDQTAPRIQSLVQHSREHVQHQIAQTVPHIQKVVKQSKRVAAHVQHELSDLPETRWKELAVALQQGFQQKALVLRDNAARPSWNPIAKRVQRFRHSIWWFLQTILLESSRLVKQLGQYQLSDMPMQSIRMVRNMCPKKESDPQAKIPFFCE</sequence>
<dbReference type="Proteomes" id="UP000198406">
    <property type="component" value="Unassembled WGS sequence"/>
</dbReference>
<organism evidence="4 5">
    <name type="scientific">Fistulifera solaris</name>
    <name type="common">Oleaginous diatom</name>
    <dbReference type="NCBI Taxonomy" id="1519565"/>
    <lineage>
        <taxon>Eukaryota</taxon>
        <taxon>Sar</taxon>
        <taxon>Stramenopiles</taxon>
        <taxon>Ochrophyta</taxon>
        <taxon>Bacillariophyta</taxon>
        <taxon>Bacillariophyceae</taxon>
        <taxon>Bacillariophycidae</taxon>
        <taxon>Naviculales</taxon>
        <taxon>Naviculaceae</taxon>
        <taxon>Fistulifera</taxon>
    </lineage>
</organism>
<dbReference type="GO" id="GO:0005096">
    <property type="term" value="F:GTPase activator activity"/>
    <property type="evidence" value="ECO:0007669"/>
    <property type="project" value="UniProtKB-KW"/>
</dbReference>
<dbReference type="OrthoDB" id="47254at2759"/>
<dbReference type="EMBL" id="BDSP01000184">
    <property type="protein sequence ID" value="GAX22420.1"/>
    <property type="molecule type" value="Genomic_DNA"/>
</dbReference>
<evidence type="ECO:0000313" key="4">
    <source>
        <dbReference type="EMBL" id="GAX22420.1"/>
    </source>
</evidence>
<dbReference type="AlphaFoldDB" id="A0A1Z5K818"/>
<gene>
    <name evidence="4" type="ORF">FisN_14Hh034</name>
</gene>
<feature type="compositionally biased region" description="Low complexity" evidence="2">
    <location>
        <begin position="91"/>
        <end position="106"/>
    </location>
</feature>
<dbReference type="PANTHER" id="PTHR20913:SF7">
    <property type="entry name" value="RE60063P"/>
    <property type="match status" value="1"/>
</dbReference>
<dbReference type="PROSITE" id="PS50086">
    <property type="entry name" value="TBC_RABGAP"/>
    <property type="match status" value="1"/>
</dbReference>
<dbReference type="GO" id="GO:0006888">
    <property type="term" value="P:endoplasmic reticulum to Golgi vesicle-mediated transport"/>
    <property type="evidence" value="ECO:0007669"/>
    <property type="project" value="TreeGrafter"/>
</dbReference>